<name>A0A9N9DVK5_9GLOM</name>
<proteinExistence type="predicted"/>
<dbReference type="OrthoDB" id="417037at2759"/>
<organism evidence="1 2">
    <name type="scientific">Acaulospora morrowiae</name>
    <dbReference type="NCBI Taxonomy" id="94023"/>
    <lineage>
        <taxon>Eukaryota</taxon>
        <taxon>Fungi</taxon>
        <taxon>Fungi incertae sedis</taxon>
        <taxon>Mucoromycota</taxon>
        <taxon>Glomeromycotina</taxon>
        <taxon>Glomeromycetes</taxon>
        <taxon>Diversisporales</taxon>
        <taxon>Acaulosporaceae</taxon>
        <taxon>Acaulospora</taxon>
    </lineage>
</organism>
<dbReference type="AlphaFoldDB" id="A0A9N9DVK5"/>
<evidence type="ECO:0000313" key="2">
    <source>
        <dbReference type="Proteomes" id="UP000789342"/>
    </source>
</evidence>
<evidence type="ECO:0000313" key="1">
    <source>
        <dbReference type="EMBL" id="CAG8652655.1"/>
    </source>
</evidence>
<dbReference type="EMBL" id="CAJVPV010010566">
    <property type="protein sequence ID" value="CAG8652655.1"/>
    <property type="molecule type" value="Genomic_DNA"/>
</dbReference>
<gene>
    <name evidence="1" type="ORF">AMORRO_LOCUS10037</name>
</gene>
<comment type="caution">
    <text evidence="1">The sequence shown here is derived from an EMBL/GenBank/DDBJ whole genome shotgun (WGS) entry which is preliminary data.</text>
</comment>
<keyword evidence="2" id="KW-1185">Reference proteome</keyword>
<reference evidence="1" key="1">
    <citation type="submission" date="2021-06" db="EMBL/GenBank/DDBJ databases">
        <authorList>
            <person name="Kallberg Y."/>
            <person name="Tangrot J."/>
            <person name="Rosling A."/>
        </authorList>
    </citation>
    <scope>NUCLEOTIDE SEQUENCE</scope>
    <source>
        <strain evidence="1">CL551</strain>
    </source>
</reference>
<protein>
    <submittedName>
        <fullName evidence="1">507_t:CDS:1</fullName>
    </submittedName>
</protein>
<sequence length="75" mass="8315">MSPNSKEYKLIIEDDAPETNRAKKAQQTSLTSILTGPGSLSILTYCGASILMTVTNKYVLSGYYFNMNFLLLCIQ</sequence>
<accession>A0A9N9DVK5</accession>
<feature type="non-terminal residue" evidence="1">
    <location>
        <position position="75"/>
    </location>
</feature>
<dbReference type="Proteomes" id="UP000789342">
    <property type="component" value="Unassembled WGS sequence"/>
</dbReference>